<evidence type="ECO:0000313" key="36">
    <source>
        <dbReference type="Proteomes" id="UP000843503"/>
    </source>
</evidence>
<dbReference type="EMBL" id="AAASLB010000001">
    <property type="protein sequence ID" value="EAE4940953.1"/>
    <property type="molecule type" value="Genomic_DNA"/>
</dbReference>
<keyword evidence="1" id="KW-0472">Membrane</keyword>
<reference evidence="36 37" key="2">
    <citation type="journal article" date="2018" name="Genome Biol.">
        <title>SKESA: strategic k-mer extension for scrupulous assemblies.</title>
        <authorList>
            <person name="Souvorov A."/>
            <person name="Agarwala R."/>
            <person name="Lipman D.J."/>
        </authorList>
    </citation>
    <scope>NUCLEOTIDE SEQUENCE [LARGE SCALE GENOMIC DNA]</scope>
    <source>
        <strain evidence="18">2017-325981-023-01</strain>
        <strain evidence="17 37">DMG1500109</strain>
    </source>
</reference>
<evidence type="ECO:0000313" key="11">
    <source>
        <dbReference type="EMBL" id="EAG4461019.1"/>
    </source>
</evidence>
<evidence type="ECO:0000313" key="7">
    <source>
        <dbReference type="EMBL" id="EAE2353000.1"/>
    </source>
</evidence>
<evidence type="ECO:0000313" key="30">
    <source>
        <dbReference type="Proteomes" id="UP000527632"/>
    </source>
</evidence>
<reference evidence="20 21" key="1">
    <citation type="journal article" date="2018" name="BMC Genomics">
        <title>Genes significantly associated with lineage II food isolates of Listeria monocytogenes.</title>
        <authorList>
            <person name="Pirone-Davies C."/>
            <person name="Chen Y."/>
            <person name="Pightling A."/>
            <person name="Ryan G."/>
            <person name="Wang Y."/>
            <person name="Yao K."/>
            <person name="Hoffmann M."/>
            <person name="Allard M.W."/>
        </authorList>
    </citation>
    <scope>NUCLEOTIDE SEQUENCE [LARGE SCALE GENOMIC DNA]</scope>
    <source>
        <strain evidence="20 21">PNUSAL000550</strain>
    </source>
</reference>
<evidence type="ECO:0000313" key="27">
    <source>
        <dbReference type="Proteomes" id="UP000403352"/>
    </source>
</evidence>
<organism evidence="12 35">
    <name type="scientific">Listeria monocytogenes</name>
    <dbReference type="NCBI Taxonomy" id="1639"/>
    <lineage>
        <taxon>Bacteria</taxon>
        <taxon>Bacillati</taxon>
        <taxon>Bacillota</taxon>
        <taxon>Bacilli</taxon>
        <taxon>Bacillales</taxon>
        <taxon>Listeriaceae</taxon>
        <taxon>Listeria</taxon>
    </lineage>
</organism>
<evidence type="ECO:0000313" key="17">
    <source>
        <dbReference type="EMBL" id="HAC1754547.1"/>
    </source>
</evidence>
<evidence type="ECO:0000313" key="29">
    <source>
        <dbReference type="Proteomes" id="UP000489121"/>
    </source>
</evidence>
<dbReference type="InterPro" id="IPR025273">
    <property type="entry name" value="DUF4064"/>
</dbReference>
<dbReference type="RefSeq" id="WP_003726346.1">
    <property type="nucleotide sequence ID" value="NC_021825.2"/>
</dbReference>
<dbReference type="Proteomes" id="UP000478682">
    <property type="component" value="Unassembled WGS sequence"/>
</dbReference>
<dbReference type="AlphaFoldDB" id="A0A0B8QPL9"/>
<evidence type="ECO:0000313" key="32">
    <source>
        <dbReference type="Proteomes" id="UP000530452"/>
    </source>
</evidence>
<dbReference type="Proteomes" id="UP000843503">
    <property type="component" value="Unassembled WGS sequence"/>
</dbReference>
<evidence type="ECO:0000313" key="6">
    <source>
        <dbReference type="EMBL" id="EAE1337615.1"/>
    </source>
</evidence>
<dbReference type="EMBL" id="AABBZO010000002">
    <property type="protein sequence ID" value="EAG4461019.1"/>
    <property type="molecule type" value="Genomic_DNA"/>
</dbReference>
<protein>
    <submittedName>
        <fullName evidence="12">DUF4064 domain-containing protein</fullName>
    </submittedName>
</protein>
<evidence type="ECO:0000313" key="21">
    <source>
        <dbReference type="Proteomes" id="UP000272537"/>
    </source>
</evidence>
<dbReference type="EMBL" id="JACAVN010000001">
    <property type="protein sequence ID" value="NYA00314.1"/>
    <property type="molecule type" value="Genomic_DNA"/>
</dbReference>
<dbReference type="EMBL" id="QXLS01000001">
    <property type="protein sequence ID" value="RKA10758.1"/>
    <property type="molecule type" value="Genomic_DNA"/>
</dbReference>
<keyword evidence="1" id="KW-0812">Transmembrane</keyword>
<dbReference type="EMBL" id="AAAIXK010000001">
    <property type="protein sequence ID" value="EAC5549089.1"/>
    <property type="molecule type" value="Genomic_DNA"/>
</dbReference>
<evidence type="ECO:0000313" key="8">
    <source>
        <dbReference type="EMBL" id="EAE4940953.1"/>
    </source>
</evidence>
<dbReference type="Proteomes" id="UP000403352">
    <property type="component" value="Unassembled WGS sequence"/>
</dbReference>
<evidence type="ECO:0000313" key="22">
    <source>
        <dbReference type="Proteomes" id="UP000336166"/>
    </source>
</evidence>
<feature type="domain" description="DUF4064" evidence="2">
    <location>
        <begin position="3"/>
        <end position="120"/>
    </location>
</feature>
<reference evidence="22 23" key="3">
    <citation type="submission" date="2018-06" db="EMBL/GenBank/DDBJ databases">
        <authorList>
            <consortium name="PulseNet: The National Subtyping Network for Foodborne Disease Surveillance"/>
            <person name="Tarr C.L."/>
            <person name="Trees E."/>
            <person name="Katz L.S."/>
            <person name="Carleton-Romer H.A."/>
            <person name="Stroika S."/>
            <person name="Kucerova Z."/>
            <person name="Roache K.F."/>
            <person name="Sabol A.L."/>
            <person name="Besser J."/>
            <person name="Gerner-Smidt P."/>
        </authorList>
    </citation>
    <scope>NUCLEOTIDE SEQUENCE [LARGE SCALE GENOMIC DNA]</scope>
    <source>
        <strain evidence="7 22">PNUSAL000134</strain>
        <strain evidence="9 23">PNUSAL002180</strain>
        <strain evidence="10 28">PNUSAL002298</strain>
        <strain evidence="16 29">PNUSAL005692</strain>
    </source>
</reference>
<evidence type="ECO:0000313" key="20">
    <source>
        <dbReference type="EMBL" id="RKA10758.1"/>
    </source>
</evidence>
<dbReference type="EMBL" id="AABEMN010000017">
    <property type="protein sequence ID" value="EAG9520411.1"/>
    <property type="molecule type" value="Genomic_DNA"/>
</dbReference>
<dbReference type="Proteomes" id="UP000379076">
    <property type="component" value="Unassembled WGS sequence"/>
</dbReference>
<dbReference type="Proteomes" id="UP000365297">
    <property type="component" value="Unassembled WGS sequence"/>
</dbReference>
<reference evidence="32 33" key="5">
    <citation type="submission" date="2019-04" db="EMBL/GenBank/DDBJ databases">
        <authorList>
            <person name="Ashton P.M."/>
            <person name="Dallman T."/>
            <person name="Nair S."/>
            <person name="De Pinna E."/>
            <person name="Peters T."/>
            <person name="Grant K."/>
        </authorList>
    </citation>
    <scope>NUCLEOTIDE SEQUENCE [LARGE SCALE GENOMIC DNA]</scope>
    <source>
        <strain evidence="13 33">282333</strain>
        <strain evidence="14 32">282352</strain>
        <strain evidence="12 35">289003</strain>
        <strain evidence="8">RL15000286</strain>
    </source>
</reference>
<dbReference type="EMBL" id="AAAQQZ010000001">
    <property type="protein sequence ID" value="EAE1337615.1"/>
    <property type="molecule type" value="Genomic_DNA"/>
</dbReference>
<dbReference type="EMBL" id="AALGDA010000006">
    <property type="protein sequence ID" value="ECY9781976.1"/>
    <property type="molecule type" value="Genomic_DNA"/>
</dbReference>
<dbReference type="Proteomes" id="UP000368512">
    <property type="component" value="Unassembled WGS sequence"/>
</dbReference>
<evidence type="ECO:0000313" key="16">
    <source>
        <dbReference type="EMBL" id="ECY9781976.1"/>
    </source>
</evidence>
<accession>A0A0B8QPL9</accession>
<evidence type="ECO:0000313" key="13">
    <source>
        <dbReference type="EMBL" id="EAH2281309.1"/>
    </source>
</evidence>
<dbReference type="Proteomes" id="UP000843775">
    <property type="component" value="Unassembled WGS sequence"/>
</dbReference>
<evidence type="ECO:0000313" key="9">
    <source>
        <dbReference type="EMBL" id="EAG0866025.1"/>
    </source>
</evidence>
<dbReference type="Proteomes" id="UP000393182">
    <property type="component" value="Unassembled WGS sequence"/>
</dbReference>
<evidence type="ECO:0000313" key="28">
    <source>
        <dbReference type="Proteomes" id="UP000478682"/>
    </source>
</evidence>
<gene>
    <name evidence="9" type="ORF">A8L61_01865</name>
    <name evidence="6" type="ORF">ART25_01600</name>
    <name evidence="3" type="ORF">ARY78_01420</name>
    <name evidence="10" type="ORF">BB997_02480</name>
    <name evidence="11" type="ORF">CA369_01835</name>
    <name evidence="13" type="ORF">D4920_04440</name>
    <name evidence="12" type="ORF">D4B11_11570</name>
    <name evidence="14" type="ORF">D5N24_01750</name>
    <name evidence="4" type="ORF">DQ70_02435</name>
    <name evidence="20" type="ORF">DYZ80_00285</name>
    <name evidence="8" type="ORF">E1W56_02695</name>
    <name evidence="15" type="ORF">E5F58_01690</name>
    <name evidence="16" type="ORF">F6515_03100</name>
    <name evidence="17" type="ORF">GI949_06115</name>
    <name evidence="18" type="ORF">HQN34_000617</name>
    <name evidence="19" type="ORF">HZJ64_00585</name>
    <name evidence="5" type="ORF">QD52_01455</name>
    <name evidence="7" type="ORF">Y261_01380</name>
</gene>
<evidence type="ECO:0000313" key="23">
    <source>
        <dbReference type="Proteomes" id="UP000358545"/>
    </source>
</evidence>
<keyword evidence="1" id="KW-1133">Transmembrane helix</keyword>
<evidence type="ECO:0000313" key="33">
    <source>
        <dbReference type="Proteomes" id="UP000533021"/>
    </source>
</evidence>
<evidence type="ECO:0000313" key="12">
    <source>
        <dbReference type="EMBL" id="EAG9520411.1"/>
    </source>
</evidence>
<dbReference type="EMBL" id="AABFVG010000002">
    <property type="protein sequence ID" value="EAH2281309.1"/>
    <property type="molecule type" value="Genomic_DNA"/>
</dbReference>
<evidence type="ECO:0000313" key="35">
    <source>
        <dbReference type="Proteomes" id="UP000546397"/>
    </source>
</evidence>
<dbReference type="EMBL" id="AABGUK010000001">
    <property type="protein sequence ID" value="EAH4240711.1"/>
    <property type="molecule type" value="Genomic_DNA"/>
</dbReference>
<dbReference type="EMBL" id="AABAGT010000002">
    <property type="protein sequence ID" value="EAG0866025.1"/>
    <property type="molecule type" value="Genomic_DNA"/>
</dbReference>
<evidence type="ECO:0000313" key="26">
    <source>
        <dbReference type="Proteomes" id="UP000379076"/>
    </source>
</evidence>
<evidence type="ECO:0000313" key="10">
    <source>
        <dbReference type="EMBL" id="EAG1892466.1"/>
    </source>
</evidence>
<dbReference type="Proteomes" id="UP000530452">
    <property type="component" value="Unassembled WGS sequence"/>
</dbReference>
<feature type="transmembrane region" description="Helical" evidence="1">
    <location>
        <begin position="76"/>
        <end position="99"/>
    </location>
</feature>
<dbReference type="EMBL" id="AAAJWF010000001">
    <property type="protein sequence ID" value="EAC7479537.1"/>
    <property type="molecule type" value="Genomic_DNA"/>
</dbReference>
<evidence type="ECO:0000313" key="18">
    <source>
        <dbReference type="EMBL" id="HAJ9592442.1"/>
    </source>
</evidence>
<evidence type="ECO:0000313" key="25">
    <source>
        <dbReference type="Proteomes" id="UP000368512"/>
    </source>
</evidence>
<feature type="transmembrane region" description="Helical" evidence="1">
    <location>
        <begin position="106"/>
        <end position="139"/>
    </location>
</feature>
<dbReference type="Proteomes" id="UP000546397">
    <property type="component" value="Unassembled WGS sequence"/>
</dbReference>
<evidence type="ECO:0000256" key="1">
    <source>
        <dbReference type="SAM" id="Phobius"/>
    </source>
</evidence>
<sequence>MIKRTGEIVLAIIGLVLSILAQAFIAIIGLLMISGSKGKEGLTTFYNNYYKTMNEWEIPKKEIPDPDRVLDFVQTLSWTALTGGLITLALGIFGIYYIFKNKKPVFAGYLFLAAGVVSLLSTALISFIPALLFIVVAILCFVRKPKSTFSGL</sequence>
<evidence type="ECO:0000313" key="19">
    <source>
        <dbReference type="EMBL" id="NYA00314.1"/>
    </source>
</evidence>
<dbReference type="Proteomes" id="UP000533021">
    <property type="component" value="Unassembled WGS sequence"/>
</dbReference>
<evidence type="ECO:0000259" key="2">
    <source>
        <dbReference type="Pfam" id="PF13273"/>
    </source>
</evidence>
<reference evidence="18" key="6">
    <citation type="submission" date="2020-05" db="EMBL/GenBank/DDBJ databases">
        <authorList>
            <consortium name="NCBI Pathogen Detection Project"/>
        </authorList>
    </citation>
    <scope>NUCLEOTIDE SEQUENCE</scope>
    <source>
        <strain evidence="18">2017-325981-023-01</strain>
        <strain evidence="17">DMG1500109</strain>
    </source>
</reference>
<dbReference type="EMBL" id="AAAREG010000001">
    <property type="protein sequence ID" value="EAE2353000.1"/>
    <property type="molecule type" value="Genomic_DNA"/>
</dbReference>
<evidence type="ECO:0000313" key="34">
    <source>
        <dbReference type="Proteomes" id="UP000544530"/>
    </source>
</evidence>
<evidence type="ECO:0000313" key="37">
    <source>
        <dbReference type="Proteomes" id="UP000843775"/>
    </source>
</evidence>
<dbReference type="EMBL" id="DABJAN010000001">
    <property type="protein sequence ID" value="HAJ9592442.1"/>
    <property type="molecule type" value="Genomic_DNA"/>
</dbReference>
<evidence type="ECO:0000313" key="3">
    <source>
        <dbReference type="EMBL" id="EAC5549089.1"/>
    </source>
</evidence>
<dbReference type="Proteomes" id="UP000336166">
    <property type="component" value="Unassembled WGS sequence"/>
</dbReference>
<dbReference type="EMBL" id="AABATR010000001">
    <property type="protein sequence ID" value="EAG1892466.1"/>
    <property type="molecule type" value="Genomic_DNA"/>
</dbReference>
<comment type="caution">
    <text evidence="12">The sequence shown here is derived from an EMBL/GenBank/DDBJ whole genome shotgun (WGS) entry which is preliminary data.</text>
</comment>
<feature type="transmembrane region" description="Helical" evidence="1">
    <location>
        <begin position="9"/>
        <end position="33"/>
    </location>
</feature>
<dbReference type="EMBL" id="AAALRN010000001">
    <property type="protein sequence ID" value="EAD1183746.1"/>
    <property type="molecule type" value="Genomic_DNA"/>
</dbReference>
<evidence type="ECO:0000313" key="5">
    <source>
        <dbReference type="EMBL" id="EAD1183746.1"/>
    </source>
</evidence>
<evidence type="ECO:0000313" key="31">
    <source>
        <dbReference type="Proteomes" id="UP000528151"/>
    </source>
</evidence>
<dbReference type="Proteomes" id="UP000527632">
    <property type="component" value="Unassembled WGS sequence"/>
</dbReference>
<dbReference type="EMBL" id="AABGHY010000001">
    <property type="protein sequence ID" value="EAH3293105.1"/>
    <property type="molecule type" value="Genomic_DNA"/>
</dbReference>
<dbReference type="Proteomes" id="UP000489121">
    <property type="component" value="Unassembled WGS sequence"/>
</dbReference>
<dbReference type="EMBL" id="DAAJZA010000003">
    <property type="protein sequence ID" value="HAC1754547.1"/>
    <property type="molecule type" value="Genomic_DNA"/>
</dbReference>
<dbReference type="KEGG" id="lmv:Y193_10990"/>
<evidence type="ECO:0000313" key="15">
    <source>
        <dbReference type="EMBL" id="EAH4240711.1"/>
    </source>
</evidence>
<dbReference type="KEGG" id="lmok:CQ02_04975"/>
<reference evidence="19 34" key="7">
    <citation type="submission" date="2020-06" db="EMBL/GenBank/DDBJ databases">
        <title>Two Listeria outbreaks in Switzerland in 2018 and 2020.</title>
        <authorList>
            <person name="Stevens M.J.A."/>
            <person name="Bloemberg G."/>
            <person name="Nusch-Inderbinnen M."/>
            <person name="Stephan R."/>
        </authorList>
    </citation>
    <scope>NUCLEOTIDE SEQUENCE [LARGE SCALE GENOMIC DNA]</scope>
    <source>
        <strain evidence="19 34">N18-0707</strain>
    </source>
</reference>
<evidence type="ECO:0000313" key="4">
    <source>
        <dbReference type="EMBL" id="EAC7479537.1"/>
    </source>
</evidence>
<dbReference type="Proteomes" id="UP000544530">
    <property type="component" value="Unassembled WGS sequence"/>
</dbReference>
<dbReference type="Proteomes" id="UP000272537">
    <property type="component" value="Unassembled WGS sequence"/>
</dbReference>
<reference evidence="15 30" key="4">
    <citation type="submission" date="2019-04" db="EMBL/GenBank/DDBJ databases">
        <authorList>
            <consortium name="GenomeTrakr: Next Generation Sequencing Network for Food Pathogen Tracability"/>
        </authorList>
    </citation>
    <scope>NUCLEOTIDE SEQUENCE [LARGE SCALE GENOMIC DNA]</scope>
    <source>
        <strain evidence="4 25">CFSAN008042</strain>
        <strain evidence="11 31">CFSAN063727</strain>
        <strain evidence="6 26">FDA00006494</strain>
        <strain evidence="3 24">FDA00007096</strain>
        <strain evidence="5 27">FDA00008584</strain>
        <strain evidence="15 30">LS1344</strain>
    </source>
</reference>
<name>A0A0B8QPL9_LISMN</name>
<dbReference type="Proteomes" id="UP000358545">
    <property type="component" value="Unassembled WGS sequence"/>
</dbReference>
<dbReference type="Pfam" id="PF13273">
    <property type="entry name" value="DUF4064"/>
    <property type="match status" value="1"/>
</dbReference>
<dbReference type="Proteomes" id="UP000528151">
    <property type="component" value="Unassembled WGS sequence"/>
</dbReference>
<evidence type="ECO:0000313" key="14">
    <source>
        <dbReference type="EMBL" id="EAH3293105.1"/>
    </source>
</evidence>
<evidence type="ECO:0000313" key="24">
    <source>
        <dbReference type="Proteomes" id="UP000365297"/>
    </source>
</evidence>
<proteinExistence type="predicted"/>